<protein>
    <recommendedName>
        <fullName evidence="1">Acyl-CoA thioesterase-like C-terminal domain-containing protein</fullName>
    </recommendedName>
</protein>
<proteinExistence type="predicted"/>
<accession>A0A839ZV43</accession>
<evidence type="ECO:0000259" key="1">
    <source>
        <dbReference type="Pfam" id="PF20789"/>
    </source>
</evidence>
<gene>
    <name evidence="2" type="ORF">GGQ61_000605</name>
</gene>
<dbReference type="RefSeq" id="WP_183769828.1">
    <property type="nucleotide sequence ID" value="NZ_JACIDK010000001.1"/>
</dbReference>
<dbReference type="Gene3D" id="2.40.160.210">
    <property type="entry name" value="Acyl-CoA thioesterase, double hotdog domain"/>
    <property type="match status" value="1"/>
</dbReference>
<keyword evidence="3" id="KW-1185">Reference proteome</keyword>
<evidence type="ECO:0000313" key="2">
    <source>
        <dbReference type="EMBL" id="MBB3889908.1"/>
    </source>
</evidence>
<dbReference type="InterPro" id="IPR049450">
    <property type="entry name" value="ACOT8-like_C"/>
</dbReference>
<evidence type="ECO:0000313" key="3">
    <source>
        <dbReference type="Proteomes" id="UP000530564"/>
    </source>
</evidence>
<dbReference type="InterPro" id="IPR042171">
    <property type="entry name" value="Acyl-CoA_hotdog"/>
</dbReference>
<dbReference type="Proteomes" id="UP000530564">
    <property type="component" value="Unassembled WGS sequence"/>
</dbReference>
<organism evidence="2 3">
    <name type="scientific">Phenylobacterium haematophilum</name>
    <dbReference type="NCBI Taxonomy" id="98513"/>
    <lineage>
        <taxon>Bacteria</taxon>
        <taxon>Pseudomonadati</taxon>
        <taxon>Pseudomonadota</taxon>
        <taxon>Alphaproteobacteria</taxon>
        <taxon>Caulobacterales</taxon>
        <taxon>Caulobacteraceae</taxon>
        <taxon>Phenylobacterium</taxon>
    </lineage>
</organism>
<name>A0A839ZV43_9CAUL</name>
<dbReference type="AlphaFoldDB" id="A0A839ZV43"/>
<dbReference type="InterPro" id="IPR029069">
    <property type="entry name" value="HotDog_dom_sf"/>
</dbReference>
<dbReference type="Pfam" id="PF20789">
    <property type="entry name" value="4HBT_3C"/>
    <property type="match status" value="1"/>
</dbReference>
<feature type="domain" description="Acyl-CoA thioesterase-like C-terminal" evidence="1">
    <location>
        <begin position="144"/>
        <end position="245"/>
    </location>
</feature>
<sequence length="264" mass="28787">MTNEPFFKRDGQYYVPTPAGRGPWNPNSLHGRVIIGLLGFVLEQKHGDADFIPARLTVDMYKLPGFDPIEVTTKVVRESGRIRVIDAEFISGGVSMARATCQFLKRTENSEGNVWKPGTWNVPAPLDIPEPENRGGMGGMWASRPISGGLATAEQRRTWMSEVRDIVEGEPLTPFPRVAVACDFVSPLTHVGDQGLGYINSDVTLYLHKLPDTEWVGFESVYHGADDGVAVGDARVYDESGPIGVASCTALAQRRLAPPPPKPS</sequence>
<dbReference type="SUPFAM" id="SSF54637">
    <property type="entry name" value="Thioesterase/thiol ester dehydrase-isomerase"/>
    <property type="match status" value="1"/>
</dbReference>
<dbReference type="EMBL" id="JACIDK010000001">
    <property type="protein sequence ID" value="MBB3889908.1"/>
    <property type="molecule type" value="Genomic_DNA"/>
</dbReference>
<comment type="caution">
    <text evidence="2">The sequence shown here is derived from an EMBL/GenBank/DDBJ whole genome shotgun (WGS) entry which is preliminary data.</text>
</comment>
<reference evidence="2 3" key="1">
    <citation type="submission" date="2020-08" db="EMBL/GenBank/DDBJ databases">
        <title>Genomic Encyclopedia of Type Strains, Phase IV (KMG-IV): sequencing the most valuable type-strain genomes for metagenomic binning, comparative biology and taxonomic classification.</title>
        <authorList>
            <person name="Goeker M."/>
        </authorList>
    </citation>
    <scope>NUCLEOTIDE SEQUENCE [LARGE SCALE GENOMIC DNA]</scope>
    <source>
        <strain evidence="2 3">DSM 21793</strain>
    </source>
</reference>